<dbReference type="PANTHER" id="PTHR43776">
    <property type="entry name" value="TRANSPORT ATP-BINDING PROTEIN"/>
    <property type="match status" value="1"/>
</dbReference>
<sequence length="312" mass="34323">VKDLKKYFPSKKVFLGKDVNPVRAVDGISFALNEGETLGLVGESGSGKSTAARTLLRLETPTSGRVHFKGQNLADLSEAELRSLRKEMQMIFQDPSSSINPRRKIGEVLSEPFAIHGVKENVSEFIIELLNQVGLSSSHANRYPHEMSGGQLQRVGIARAIALNPSLVVADEPVSALDVSVQAQVVNLMIDLKEKLGISYLFISHDMGVVEYFCDRVAVMYLGKIVEIASSEEIYKRPCHPYTEALLNAVPGLELGKIKQKLKVLGDTPDPSTLSHGCSFHTRCPIKEKQCEEMEPTLKEVTSGHYVACFLK</sequence>
<dbReference type="Pfam" id="PF08352">
    <property type="entry name" value="oligo_HPY"/>
    <property type="match status" value="1"/>
</dbReference>
<dbReference type="Gene3D" id="3.40.50.300">
    <property type="entry name" value="P-loop containing nucleotide triphosphate hydrolases"/>
    <property type="match status" value="1"/>
</dbReference>
<dbReference type="InterPro" id="IPR003439">
    <property type="entry name" value="ABC_transporter-like_ATP-bd"/>
</dbReference>
<dbReference type="SUPFAM" id="SSF52540">
    <property type="entry name" value="P-loop containing nucleoside triphosphate hydrolases"/>
    <property type="match status" value="1"/>
</dbReference>
<dbReference type="InterPro" id="IPR027417">
    <property type="entry name" value="P-loop_NTPase"/>
</dbReference>
<gene>
    <name evidence="5" type="ORF">METZ01_LOCUS52623</name>
</gene>
<dbReference type="GO" id="GO:0015833">
    <property type="term" value="P:peptide transport"/>
    <property type="evidence" value="ECO:0007669"/>
    <property type="project" value="InterPro"/>
</dbReference>
<dbReference type="InterPro" id="IPR013563">
    <property type="entry name" value="Oligopep_ABC_C"/>
</dbReference>
<dbReference type="Pfam" id="PF00005">
    <property type="entry name" value="ABC_tran"/>
    <property type="match status" value="1"/>
</dbReference>
<evidence type="ECO:0000256" key="3">
    <source>
        <dbReference type="ARBA" id="ARBA00022840"/>
    </source>
</evidence>
<dbReference type="EMBL" id="UINC01002735">
    <property type="protein sequence ID" value="SUZ99769.1"/>
    <property type="molecule type" value="Genomic_DNA"/>
</dbReference>
<dbReference type="GO" id="GO:0055085">
    <property type="term" value="P:transmembrane transport"/>
    <property type="evidence" value="ECO:0007669"/>
    <property type="project" value="UniProtKB-ARBA"/>
</dbReference>
<dbReference type="GO" id="GO:0016887">
    <property type="term" value="F:ATP hydrolysis activity"/>
    <property type="evidence" value="ECO:0007669"/>
    <property type="project" value="InterPro"/>
</dbReference>
<feature type="domain" description="ABC transporter" evidence="4">
    <location>
        <begin position="8"/>
        <end position="247"/>
    </location>
</feature>
<keyword evidence="3" id="KW-0067">ATP-binding</keyword>
<accession>A0A381S8C9</accession>
<name>A0A381S8C9_9ZZZZ</name>
<dbReference type="PROSITE" id="PS00211">
    <property type="entry name" value="ABC_TRANSPORTER_1"/>
    <property type="match status" value="1"/>
</dbReference>
<dbReference type="SMART" id="SM00382">
    <property type="entry name" value="AAA"/>
    <property type="match status" value="1"/>
</dbReference>
<protein>
    <recommendedName>
        <fullName evidence="4">ABC transporter domain-containing protein</fullName>
    </recommendedName>
</protein>
<dbReference type="FunFam" id="3.40.50.300:FF:000016">
    <property type="entry name" value="Oligopeptide ABC transporter ATP-binding component"/>
    <property type="match status" value="1"/>
</dbReference>
<evidence type="ECO:0000256" key="2">
    <source>
        <dbReference type="ARBA" id="ARBA00022741"/>
    </source>
</evidence>
<evidence type="ECO:0000256" key="1">
    <source>
        <dbReference type="ARBA" id="ARBA00022448"/>
    </source>
</evidence>
<feature type="non-terminal residue" evidence="5">
    <location>
        <position position="1"/>
    </location>
</feature>
<evidence type="ECO:0000259" key="4">
    <source>
        <dbReference type="PROSITE" id="PS50893"/>
    </source>
</evidence>
<dbReference type="InterPro" id="IPR003593">
    <property type="entry name" value="AAA+_ATPase"/>
</dbReference>
<dbReference type="NCBIfam" id="TIGR01727">
    <property type="entry name" value="oligo_HPY"/>
    <property type="match status" value="1"/>
</dbReference>
<keyword evidence="1" id="KW-0813">Transport</keyword>
<dbReference type="InterPro" id="IPR017871">
    <property type="entry name" value="ABC_transporter-like_CS"/>
</dbReference>
<reference evidence="5" key="1">
    <citation type="submission" date="2018-05" db="EMBL/GenBank/DDBJ databases">
        <authorList>
            <person name="Lanie J.A."/>
            <person name="Ng W.-L."/>
            <person name="Kazmierczak K.M."/>
            <person name="Andrzejewski T.M."/>
            <person name="Davidsen T.M."/>
            <person name="Wayne K.J."/>
            <person name="Tettelin H."/>
            <person name="Glass J.I."/>
            <person name="Rusch D."/>
            <person name="Podicherti R."/>
            <person name="Tsui H.-C.T."/>
            <person name="Winkler M.E."/>
        </authorList>
    </citation>
    <scope>NUCLEOTIDE SEQUENCE</scope>
</reference>
<evidence type="ECO:0000313" key="5">
    <source>
        <dbReference type="EMBL" id="SUZ99769.1"/>
    </source>
</evidence>
<dbReference type="AlphaFoldDB" id="A0A381S8C9"/>
<dbReference type="CDD" id="cd03257">
    <property type="entry name" value="ABC_NikE_OppD_transporters"/>
    <property type="match status" value="1"/>
</dbReference>
<keyword evidence="2" id="KW-0547">Nucleotide-binding</keyword>
<dbReference type="GO" id="GO:0005524">
    <property type="term" value="F:ATP binding"/>
    <property type="evidence" value="ECO:0007669"/>
    <property type="project" value="UniProtKB-KW"/>
</dbReference>
<dbReference type="PROSITE" id="PS50893">
    <property type="entry name" value="ABC_TRANSPORTER_2"/>
    <property type="match status" value="1"/>
</dbReference>
<dbReference type="InterPro" id="IPR050319">
    <property type="entry name" value="ABC_transp_ATP-bind"/>
</dbReference>
<organism evidence="5">
    <name type="scientific">marine metagenome</name>
    <dbReference type="NCBI Taxonomy" id="408172"/>
    <lineage>
        <taxon>unclassified sequences</taxon>
        <taxon>metagenomes</taxon>
        <taxon>ecological metagenomes</taxon>
    </lineage>
</organism>
<proteinExistence type="predicted"/>